<sequence>MTAVQAERNCRSSLLCVGWSVAKLNRRVVYLSYLSRLCRSRNGLDEDVWLFYLRELLKLELVDPTALLVDNLSDHVSVPTRGFVDDELQRGVIENVVVVSEFVVQAFVYGDSLHAVLVGVVVPEADTVATLAKSLGITCTGVAEHCQIDQVVAAVLKDIVRVCKASGFHSLNPRRYSKSRGLHQKPLELTLAKTCMETDAVTIWVCIARRVTRPKTARSFGLHVVREDRVGMHAAGSEDLPDVKFQSLVASGEDNATGGRRPKDSLVFANGCKRD</sequence>
<dbReference type="RefSeq" id="XP_008880962.1">
    <property type="nucleotide sequence ID" value="XM_008882740.1"/>
</dbReference>
<name>A0A024T9Y9_9STRA</name>
<dbReference type="GeneID" id="20091859"/>
<dbReference type="AlphaFoldDB" id="A0A024T9Y9"/>
<evidence type="ECO:0008006" key="2">
    <source>
        <dbReference type="Google" id="ProtNLM"/>
    </source>
</evidence>
<evidence type="ECO:0000313" key="1">
    <source>
        <dbReference type="EMBL" id="ETV90406.1"/>
    </source>
</evidence>
<protein>
    <recommendedName>
        <fullName evidence="2">DDE-1 domain-containing protein</fullName>
    </recommendedName>
</protein>
<gene>
    <name evidence="1" type="ORF">H310_14809</name>
</gene>
<reference evidence="1" key="1">
    <citation type="submission" date="2013-12" db="EMBL/GenBank/DDBJ databases">
        <title>The Genome Sequence of Aphanomyces invadans NJM9701.</title>
        <authorList>
            <consortium name="The Broad Institute Genomics Platform"/>
            <person name="Russ C."/>
            <person name="Tyler B."/>
            <person name="van West P."/>
            <person name="Dieguez-Uribeondo J."/>
            <person name="Young S.K."/>
            <person name="Zeng Q."/>
            <person name="Gargeya S."/>
            <person name="Fitzgerald M."/>
            <person name="Abouelleil A."/>
            <person name="Alvarado L."/>
            <person name="Chapman S.B."/>
            <person name="Gainer-Dewar J."/>
            <person name="Goldberg J."/>
            <person name="Griggs A."/>
            <person name="Gujja S."/>
            <person name="Hansen M."/>
            <person name="Howarth C."/>
            <person name="Imamovic A."/>
            <person name="Ireland A."/>
            <person name="Larimer J."/>
            <person name="McCowan C."/>
            <person name="Murphy C."/>
            <person name="Pearson M."/>
            <person name="Poon T.W."/>
            <person name="Priest M."/>
            <person name="Roberts A."/>
            <person name="Saif S."/>
            <person name="Shea T."/>
            <person name="Sykes S."/>
            <person name="Wortman J."/>
            <person name="Nusbaum C."/>
            <person name="Birren B."/>
        </authorList>
    </citation>
    <scope>NUCLEOTIDE SEQUENCE [LARGE SCALE GENOMIC DNA]</scope>
    <source>
        <strain evidence="1">NJM9701</strain>
    </source>
</reference>
<dbReference type="STRING" id="157072.A0A024T9Y9"/>
<proteinExistence type="predicted"/>
<dbReference type="OrthoDB" id="10590667at2759"/>
<dbReference type="VEuPathDB" id="FungiDB:H310_14809"/>
<organism evidence="1">
    <name type="scientific">Aphanomyces invadans</name>
    <dbReference type="NCBI Taxonomy" id="157072"/>
    <lineage>
        <taxon>Eukaryota</taxon>
        <taxon>Sar</taxon>
        <taxon>Stramenopiles</taxon>
        <taxon>Oomycota</taxon>
        <taxon>Saprolegniomycetes</taxon>
        <taxon>Saprolegniales</taxon>
        <taxon>Verrucalvaceae</taxon>
        <taxon>Aphanomyces</taxon>
    </lineage>
</organism>
<dbReference type="EMBL" id="KI914042">
    <property type="protein sequence ID" value="ETV90406.1"/>
    <property type="molecule type" value="Genomic_DNA"/>
</dbReference>
<dbReference type="eggNOG" id="KOG1256">
    <property type="taxonomic scope" value="Eukaryota"/>
</dbReference>
<accession>A0A024T9Y9</accession>